<organism evidence="1 2">
    <name type="scientific">Pectobacterium actinidiae</name>
    <dbReference type="NCBI Taxonomy" id="1507808"/>
    <lineage>
        <taxon>Bacteria</taxon>
        <taxon>Pseudomonadati</taxon>
        <taxon>Pseudomonadota</taxon>
        <taxon>Gammaproteobacteria</taxon>
        <taxon>Enterobacterales</taxon>
        <taxon>Pectobacteriaceae</taxon>
        <taxon>Pectobacterium</taxon>
    </lineage>
</organism>
<gene>
    <name evidence="1" type="ORF">ACIPUP_06655</name>
</gene>
<accession>A0ABW8G848</accession>
<evidence type="ECO:0000313" key="2">
    <source>
        <dbReference type="Proteomes" id="UP001617689"/>
    </source>
</evidence>
<protein>
    <submittedName>
        <fullName evidence="1">Uncharacterized protein</fullName>
    </submittedName>
</protein>
<keyword evidence="2" id="KW-1185">Reference proteome</keyword>
<name>A0ABW8G848_9GAMM</name>
<dbReference type="Proteomes" id="UP001617689">
    <property type="component" value="Unassembled WGS sequence"/>
</dbReference>
<sequence length="95" mass="10915">MPHPSEPWLLAGIVPRCGSFDVHARYRATCDAFPTRHRFSPRPCGSLGGHVHLSTIFYAVEMKIVMSLRFLAEVGFRVLLFPQKFLQEYYDCIID</sequence>
<evidence type="ECO:0000313" key="1">
    <source>
        <dbReference type="EMBL" id="MFJ5428829.1"/>
    </source>
</evidence>
<dbReference type="RefSeq" id="WP_400394981.1">
    <property type="nucleotide sequence ID" value="NZ_JBIXLL010000002.1"/>
</dbReference>
<proteinExistence type="predicted"/>
<comment type="caution">
    <text evidence="1">The sequence shown here is derived from an EMBL/GenBank/DDBJ whole genome shotgun (WGS) entry which is preliminary data.</text>
</comment>
<reference evidence="1 2" key="1">
    <citation type="submission" date="2024-10" db="EMBL/GenBank/DDBJ databases">
        <authorList>
            <person name="Lu C.-H."/>
        </authorList>
    </citation>
    <scope>NUCLEOTIDE SEQUENCE [LARGE SCALE GENOMIC DNA]</scope>
    <source>
        <strain evidence="1 2">22ZTDG03-2</strain>
    </source>
</reference>
<dbReference type="EMBL" id="JBIXLL010000002">
    <property type="protein sequence ID" value="MFJ5428829.1"/>
    <property type="molecule type" value="Genomic_DNA"/>
</dbReference>